<accession>A0ABN9GX39</accession>
<reference evidence="1" key="1">
    <citation type="submission" date="2023-05" db="EMBL/GenBank/DDBJ databases">
        <authorList>
            <person name="Stuckert A."/>
        </authorList>
    </citation>
    <scope>NUCLEOTIDE SEQUENCE</scope>
</reference>
<proteinExistence type="predicted"/>
<evidence type="ECO:0000313" key="2">
    <source>
        <dbReference type="Proteomes" id="UP001162483"/>
    </source>
</evidence>
<gene>
    <name evidence="1" type="ORF">SPARVUS_LOCUS14839045</name>
</gene>
<keyword evidence="2" id="KW-1185">Reference proteome</keyword>
<comment type="caution">
    <text evidence="1">The sequence shown here is derived from an EMBL/GenBank/DDBJ whole genome shotgun (WGS) entry which is preliminary data.</text>
</comment>
<name>A0ABN9GX39_9NEOB</name>
<protein>
    <submittedName>
        <fullName evidence="1">Uncharacterized protein</fullName>
    </submittedName>
</protein>
<dbReference type="Proteomes" id="UP001162483">
    <property type="component" value="Unassembled WGS sequence"/>
</dbReference>
<dbReference type="EMBL" id="CATNWA010019426">
    <property type="protein sequence ID" value="CAI9613131.1"/>
    <property type="molecule type" value="Genomic_DNA"/>
</dbReference>
<sequence length="40" mass="4642">MALMGDTERQLRWARYVALMWHWRTLTSGTAGATLIIRAH</sequence>
<organism evidence="1 2">
    <name type="scientific">Staurois parvus</name>
    <dbReference type="NCBI Taxonomy" id="386267"/>
    <lineage>
        <taxon>Eukaryota</taxon>
        <taxon>Metazoa</taxon>
        <taxon>Chordata</taxon>
        <taxon>Craniata</taxon>
        <taxon>Vertebrata</taxon>
        <taxon>Euteleostomi</taxon>
        <taxon>Amphibia</taxon>
        <taxon>Batrachia</taxon>
        <taxon>Anura</taxon>
        <taxon>Neobatrachia</taxon>
        <taxon>Ranoidea</taxon>
        <taxon>Ranidae</taxon>
        <taxon>Staurois</taxon>
    </lineage>
</organism>
<evidence type="ECO:0000313" key="1">
    <source>
        <dbReference type="EMBL" id="CAI9613131.1"/>
    </source>
</evidence>